<dbReference type="InterPro" id="IPR010932">
    <property type="entry name" value="Lg_T_Ag_Polyomavir_C"/>
</dbReference>
<dbReference type="Gene3D" id="3.40.50.300">
    <property type="entry name" value="P-loop containing nucleotide triphosphate hydrolases"/>
    <property type="match status" value="1"/>
</dbReference>
<dbReference type="OrthoDB" id="6437780at2759"/>
<organism evidence="2 3">
    <name type="scientific">Araneus ventricosus</name>
    <name type="common">Orbweaver spider</name>
    <name type="synonym">Epeira ventricosa</name>
    <dbReference type="NCBI Taxonomy" id="182803"/>
    <lineage>
        <taxon>Eukaryota</taxon>
        <taxon>Metazoa</taxon>
        <taxon>Ecdysozoa</taxon>
        <taxon>Arthropoda</taxon>
        <taxon>Chelicerata</taxon>
        <taxon>Arachnida</taxon>
        <taxon>Araneae</taxon>
        <taxon>Araneomorphae</taxon>
        <taxon>Entelegynae</taxon>
        <taxon>Araneoidea</taxon>
        <taxon>Araneidae</taxon>
        <taxon>Araneus</taxon>
    </lineage>
</organism>
<gene>
    <name evidence="2" type="primary">LT_1</name>
    <name evidence="2" type="ORF">AVEN_48617_1</name>
</gene>
<name>A0A4Y2VIM4_ARAVE</name>
<evidence type="ECO:0000259" key="1">
    <source>
        <dbReference type="Pfam" id="PF06431"/>
    </source>
</evidence>
<dbReference type="Pfam" id="PF06431">
    <property type="entry name" value="Polyoma_lg_T_C"/>
    <property type="match status" value="1"/>
</dbReference>
<dbReference type="AlphaFoldDB" id="A0A4Y2VIM4"/>
<reference evidence="2 3" key="1">
    <citation type="journal article" date="2019" name="Sci. Rep.">
        <title>Orb-weaving spider Araneus ventricosus genome elucidates the spidroin gene catalogue.</title>
        <authorList>
            <person name="Kono N."/>
            <person name="Nakamura H."/>
            <person name="Ohtoshi R."/>
            <person name="Moran D.A.P."/>
            <person name="Shinohara A."/>
            <person name="Yoshida Y."/>
            <person name="Fujiwara M."/>
            <person name="Mori M."/>
            <person name="Tomita M."/>
            <person name="Arakawa K."/>
        </authorList>
    </citation>
    <scope>NUCLEOTIDE SEQUENCE [LARGE SCALE GENOMIC DNA]</scope>
</reference>
<dbReference type="Proteomes" id="UP000499080">
    <property type="component" value="Unassembled WGS sequence"/>
</dbReference>
<comment type="caution">
    <text evidence="2">The sequence shown here is derived from an EMBL/GenBank/DDBJ whole genome shotgun (WGS) entry which is preliminary data.</text>
</comment>
<feature type="domain" description="Large T antigen polyomavirus C-terminal" evidence="1">
    <location>
        <begin position="46"/>
        <end position="181"/>
    </location>
</feature>
<sequence>MVRVIGSAGIEPSDSFYQSRSPQRNYNGTPAGYSIPLMPYQRRGSPRNRYCNFKGDFKCGKISFENGFLKFFEGVNINVKVEKFRLPFYLGQAIGKRFVLFHDVKGRQHSGSNLAPGQGFLNLDDLSYHLYGHVEVQLEQKNKQPMLQLFRPGIITCNDYEVPESIKERVVGPIKVYPSKYWGFHPVNVIEETIYIGCVFQNLLSAEPEIHRHISLQVSKWWRKEWSNNCSCLQVKLFPYIQIQN</sequence>
<dbReference type="GO" id="GO:0003677">
    <property type="term" value="F:DNA binding"/>
    <property type="evidence" value="ECO:0007669"/>
    <property type="project" value="InterPro"/>
</dbReference>
<evidence type="ECO:0000313" key="2">
    <source>
        <dbReference type="EMBL" id="GBO25115.1"/>
    </source>
</evidence>
<dbReference type="EMBL" id="BGPR01048104">
    <property type="protein sequence ID" value="GBO25115.1"/>
    <property type="molecule type" value="Genomic_DNA"/>
</dbReference>
<dbReference type="GO" id="GO:0005524">
    <property type="term" value="F:ATP binding"/>
    <property type="evidence" value="ECO:0007669"/>
    <property type="project" value="InterPro"/>
</dbReference>
<keyword evidence="3" id="KW-1185">Reference proteome</keyword>
<dbReference type="SUPFAM" id="SSF52540">
    <property type="entry name" value="P-loop containing nucleoside triphosphate hydrolases"/>
    <property type="match status" value="1"/>
</dbReference>
<dbReference type="InterPro" id="IPR027417">
    <property type="entry name" value="P-loop_NTPase"/>
</dbReference>
<protein>
    <submittedName>
        <fullName evidence="2">Large T antigen</fullName>
    </submittedName>
</protein>
<dbReference type="GO" id="GO:0006260">
    <property type="term" value="P:DNA replication"/>
    <property type="evidence" value="ECO:0007669"/>
    <property type="project" value="InterPro"/>
</dbReference>
<accession>A0A4Y2VIM4</accession>
<proteinExistence type="predicted"/>
<evidence type="ECO:0000313" key="3">
    <source>
        <dbReference type="Proteomes" id="UP000499080"/>
    </source>
</evidence>